<dbReference type="Proteomes" id="UP000826212">
    <property type="component" value="Chromosome"/>
</dbReference>
<evidence type="ECO:0000313" key="2">
    <source>
        <dbReference type="Proteomes" id="UP000826212"/>
    </source>
</evidence>
<dbReference type="EMBL" id="CP081303">
    <property type="protein sequence ID" value="QZE14646.1"/>
    <property type="molecule type" value="Genomic_DNA"/>
</dbReference>
<reference evidence="1" key="1">
    <citation type="submission" date="2021-08" db="EMBL/GenBank/DDBJ databases">
        <title>Novel anaerobic bacterium isolated from sea squirt in East Sea, Republic of Korea.</title>
        <authorList>
            <person name="Nguyen T.H."/>
            <person name="Li Z."/>
            <person name="Lee Y.-J."/>
            <person name="Ko J."/>
            <person name="Kim S.-G."/>
        </authorList>
    </citation>
    <scope>NUCLEOTIDE SEQUENCE</scope>
    <source>
        <strain evidence="1">KCTC 25031</strain>
    </source>
</reference>
<organism evidence="1 2">
    <name type="scientific">Halosquirtibacter laminarini</name>
    <dbReference type="NCBI Taxonomy" id="3374600"/>
    <lineage>
        <taxon>Bacteria</taxon>
        <taxon>Pseudomonadati</taxon>
        <taxon>Bacteroidota</taxon>
        <taxon>Bacteroidia</taxon>
        <taxon>Marinilabiliales</taxon>
        <taxon>Prolixibacteraceae</taxon>
        <taxon>Halosquirtibacter</taxon>
    </lineage>
</organism>
<keyword evidence="2" id="KW-1185">Reference proteome</keyword>
<evidence type="ECO:0000313" key="1">
    <source>
        <dbReference type="EMBL" id="QZE14646.1"/>
    </source>
</evidence>
<protein>
    <submittedName>
        <fullName evidence="1">LacI family transcriptional regulator</fullName>
    </submittedName>
</protein>
<proteinExistence type="predicted"/>
<accession>A0AC61NGD0</accession>
<gene>
    <name evidence="1" type="ORF">K4L44_01885</name>
</gene>
<name>A0AC61NGD0_9BACT</name>
<sequence>MEQNITIHDIAKKLGISSSTVSRALNNNSRISDKTKKRVLELAEELGYKPNAAATALRMKRTKTIGLIIPKINRHFFADAINGVEKYATTHGYNVIITQSNENEEQEKSCIETLLHAGVDGIIASIALVKNDYQHYRKIIKREIPLVFFDRICDEIESNKVIVDDFKGGFLAAEHLISQGCKKIAHIAGPQHLNLYINRTQGFLKALRKHNMEPYEGGMLENYLTIEEGKEAAIKLLDTPNRPDGIFASNDTVCLSLIEHAEKKGISIPNDLAIIGFSNEPYAKLISPSLSTIEQRGYDVGFKATELLIRNIEYPSNNLETIVLPINLIIRKSSNKEV</sequence>